<evidence type="ECO:0000256" key="1">
    <source>
        <dbReference type="ARBA" id="ARBA00004651"/>
    </source>
</evidence>
<comment type="subcellular location">
    <subcellularLocation>
        <location evidence="1">Cell membrane</location>
        <topology evidence="1">Multi-pass membrane protein</topology>
    </subcellularLocation>
</comment>
<dbReference type="GO" id="GO:0005886">
    <property type="term" value="C:plasma membrane"/>
    <property type="evidence" value="ECO:0007669"/>
    <property type="project" value="UniProtKB-SubCell"/>
</dbReference>
<dbReference type="CDD" id="cd06173">
    <property type="entry name" value="MFS_MefA_like"/>
    <property type="match status" value="1"/>
</dbReference>
<feature type="transmembrane region" description="Helical" evidence="7">
    <location>
        <begin position="40"/>
        <end position="60"/>
    </location>
</feature>
<feature type="domain" description="Major facilitator superfamily (MFS) profile" evidence="8">
    <location>
        <begin position="1"/>
        <end position="189"/>
    </location>
</feature>
<evidence type="ECO:0000313" key="10">
    <source>
        <dbReference type="Proteomes" id="UP000593626"/>
    </source>
</evidence>
<evidence type="ECO:0000256" key="4">
    <source>
        <dbReference type="ARBA" id="ARBA00022692"/>
    </source>
</evidence>
<proteinExistence type="predicted"/>
<dbReference type="AlphaFoldDB" id="A0A7S8CAD1"/>
<dbReference type="GO" id="GO:0022857">
    <property type="term" value="F:transmembrane transporter activity"/>
    <property type="evidence" value="ECO:0007669"/>
    <property type="project" value="InterPro"/>
</dbReference>
<protein>
    <submittedName>
        <fullName evidence="9">MFS transporter</fullName>
    </submittedName>
</protein>
<evidence type="ECO:0000256" key="2">
    <source>
        <dbReference type="ARBA" id="ARBA00022448"/>
    </source>
</evidence>
<dbReference type="PANTHER" id="PTHR43266">
    <property type="entry name" value="MACROLIDE-EFFLUX PROTEIN"/>
    <property type="match status" value="1"/>
</dbReference>
<sequence length="406" mass="45142">MWRNRNIWILLSGEAIANVGLWVGIIGNLEFLSMHVPSDFAKSLILFVGLFFGVLFGPIAGKMIDQYSIKSILFWSSFIRMITVLFMFIAISQQQVLWMMVYMLGIGVSAAFYFPALQALIPRIVEEKDLLTVNGVHMNVGTLARIVGTAIGGILVVSLSLNVTYALVFASYLILLACIPFLQLLDEKKQVEKGKKFTKGSGFKEVLPLLKEHPRVYQTLLLTLVPISFIGSFNLMVLKISEIQQNPAIKGWLYTCEGIAFMVGAFLAKRFSQGKDKLGFITVSAVFIAASQLLLFFADSFIMSVIAFSLFGISAGAFFPVAATIFQTEVPKEIHGRFFSFRGMMDRVLFQVVLVFTGFLLDAVGFFFMIIIFGSISIVLALTMTVKYIKNRENEISAKENSVHVG</sequence>
<keyword evidence="2" id="KW-0813">Transport</keyword>
<evidence type="ECO:0000256" key="3">
    <source>
        <dbReference type="ARBA" id="ARBA00022475"/>
    </source>
</evidence>
<dbReference type="PANTHER" id="PTHR43266:SF7">
    <property type="entry name" value="TRANSPORTER, PUTATIVE-RELATED"/>
    <property type="match status" value="1"/>
</dbReference>
<dbReference type="PROSITE" id="PS50850">
    <property type="entry name" value="MFS"/>
    <property type="match status" value="1"/>
</dbReference>
<feature type="transmembrane region" description="Helical" evidence="7">
    <location>
        <begin position="72"/>
        <end position="91"/>
    </location>
</feature>
<dbReference type="EMBL" id="CP049742">
    <property type="protein sequence ID" value="QPC46153.1"/>
    <property type="molecule type" value="Genomic_DNA"/>
</dbReference>
<keyword evidence="6 7" id="KW-0472">Membrane</keyword>
<evidence type="ECO:0000256" key="7">
    <source>
        <dbReference type="SAM" id="Phobius"/>
    </source>
</evidence>
<gene>
    <name evidence="9" type="ORF">G8O30_03855</name>
</gene>
<dbReference type="SUPFAM" id="SSF103473">
    <property type="entry name" value="MFS general substrate transporter"/>
    <property type="match status" value="1"/>
</dbReference>
<feature type="transmembrane region" description="Helical" evidence="7">
    <location>
        <begin position="252"/>
        <end position="271"/>
    </location>
</feature>
<keyword evidence="4 7" id="KW-0812">Transmembrane</keyword>
<evidence type="ECO:0000256" key="6">
    <source>
        <dbReference type="ARBA" id="ARBA00023136"/>
    </source>
</evidence>
<organism evidence="9 10">
    <name type="scientific">Mangrovibacillus cuniculi</name>
    <dbReference type="NCBI Taxonomy" id="2593652"/>
    <lineage>
        <taxon>Bacteria</taxon>
        <taxon>Bacillati</taxon>
        <taxon>Bacillota</taxon>
        <taxon>Bacilli</taxon>
        <taxon>Bacillales</taxon>
        <taxon>Bacillaceae</taxon>
        <taxon>Mangrovibacillus</taxon>
    </lineage>
</organism>
<evidence type="ECO:0000256" key="5">
    <source>
        <dbReference type="ARBA" id="ARBA00022989"/>
    </source>
</evidence>
<feature type="transmembrane region" description="Helical" evidence="7">
    <location>
        <begin position="7"/>
        <end position="28"/>
    </location>
</feature>
<dbReference type="InterPro" id="IPR036259">
    <property type="entry name" value="MFS_trans_sf"/>
</dbReference>
<dbReference type="InterPro" id="IPR022324">
    <property type="entry name" value="Bacilysin_exporter_BacE_put"/>
</dbReference>
<dbReference type="Gene3D" id="1.20.1250.20">
    <property type="entry name" value="MFS general substrate transporter like domains"/>
    <property type="match status" value="1"/>
</dbReference>
<evidence type="ECO:0000313" key="9">
    <source>
        <dbReference type="EMBL" id="QPC46153.1"/>
    </source>
</evidence>
<dbReference type="Pfam" id="PF07690">
    <property type="entry name" value="MFS_1"/>
    <property type="match status" value="1"/>
</dbReference>
<feature type="transmembrane region" description="Helical" evidence="7">
    <location>
        <begin position="278"/>
        <end position="295"/>
    </location>
</feature>
<feature type="transmembrane region" description="Helical" evidence="7">
    <location>
        <begin position="165"/>
        <end position="185"/>
    </location>
</feature>
<accession>A0A7S8CAD1</accession>
<reference evidence="9 10" key="1">
    <citation type="submission" date="2019-07" db="EMBL/GenBank/DDBJ databases">
        <title>Genome sequence of 2 isolates from Red Sea Mangroves.</title>
        <authorList>
            <person name="Sefrji F."/>
            <person name="Michoud G."/>
            <person name="Merlino G."/>
            <person name="Daffonchio D."/>
        </authorList>
    </citation>
    <scope>NUCLEOTIDE SEQUENCE [LARGE SCALE GENOMIC DNA]</scope>
    <source>
        <strain evidence="9 10">R1DC41</strain>
    </source>
</reference>
<dbReference type="RefSeq" id="WP_239673677.1">
    <property type="nucleotide sequence ID" value="NZ_CP049742.1"/>
</dbReference>
<feature type="transmembrane region" description="Helical" evidence="7">
    <location>
        <begin position="367"/>
        <end position="389"/>
    </location>
</feature>
<feature type="transmembrane region" description="Helical" evidence="7">
    <location>
        <begin position="220"/>
        <end position="240"/>
    </location>
</feature>
<evidence type="ECO:0000259" key="8">
    <source>
        <dbReference type="PROSITE" id="PS50850"/>
    </source>
</evidence>
<dbReference type="KEGG" id="mcui:G8O30_03855"/>
<dbReference type="Proteomes" id="UP000593626">
    <property type="component" value="Chromosome"/>
</dbReference>
<feature type="transmembrane region" description="Helical" evidence="7">
    <location>
        <begin position="301"/>
        <end position="323"/>
    </location>
</feature>
<name>A0A7S8CAD1_9BACI</name>
<keyword evidence="10" id="KW-1185">Reference proteome</keyword>
<dbReference type="PRINTS" id="PR01988">
    <property type="entry name" value="EXPORTERBACE"/>
</dbReference>
<feature type="transmembrane region" description="Helical" evidence="7">
    <location>
        <begin position="97"/>
        <end position="121"/>
    </location>
</feature>
<keyword evidence="3" id="KW-1003">Cell membrane</keyword>
<dbReference type="InterPro" id="IPR011701">
    <property type="entry name" value="MFS"/>
</dbReference>
<dbReference type="InterPro" id="IPR020846">
    <property type="entry name" value="MFS_dom"/>
</dbReference>
<keyword evidence="5 7" id="KW-1133">Transmembrane helix</keyword>